<accession>A0ABR2XR03</accession>
<dbReference type="PANTHER" id="PTHR35391">
    <property type="entry name" value="C2H2-TYPE DOMAIN-CONTAINING PROTEIN-RELATED"/>
    <property type="match status" value="1"/>
</dbReference>
<protein>
    <submittedName>
        <fullName evidence="4">NB-ARC domain-containing protein</fullName>
    </submittedName>
</protein>
<dbReference type="Pfam" id="PF13374">
    <property type="entry name" value="TPR_10"/>
    <property type="match status" value="1"/>
</dbReference>
<dbReference type="Proteomes" id="UP001465668">
    <property type="component" value="Unassembled WGS sequence"/>
</dbReference>
<evidence type="ECO:0000259" key="3">
    <source>
        <dbReference type="Pfam" id="PF25000"/>
    </source>
</evidence>
<reference evidence="4 5" key="1">
    <citation type="submission" date="2024-02" db="EMBL/GenBank/DDBJ databases">
        <title>First draft genome assembly of two strains of Seiridium cardinale.</title>
        <authorList>
            <person name="Emiliani G."/>
            <person name="Scali E."/>
        </authorList>
    </citation>
    <scope>NUCLEOTIDE SEQUENCE [LARGE SCALE GENOMIC DNA]</scope>
    <source>
        <strain evidence="4 5">BM-138-000479</strain>
    </source>
</reference>
<dbReference type="EMBL" id="JARVKM010000029">
    <property type="protein sequence ID" value="KAK9776213.1"/>
    <property type="molecule type" value="Genomic_DNA"/>
</dbReference>
<dbReference type="Pfam" id="PF00931">
    <property type="entry name" value="NB-ARC"/>
    <property type="match status" value="1"/>
</dbReference>
<organism evidence="4 5">
    <name type="scientific">Seiridium cardinale</name>
    <dbReference type="NCBI Taxonomy" id="138064"/>
    <lineage>
        <taxon>Eukaryota</taxon>
        <taxon>Fungi</taxon>
        <taxon>Dikarya</taxon>
        <taxon>Ascomycota</taxon>
        <taxon>Pezizomycotina</taxon>
        <taxon>Sordariomycetes</taxon>
        <taxon>Xylariomycetidae</taxon>
        <taxon>Amphisphaeriales</taxon>
        <taxon>Sporocadaceae</taxon>
        <taxon>Seiridium</taxon>
    </lineage>
</organism>
<dbReference type="Gene3D" id="1.25.40.10">
    <property type="entry name" value="Tetratricopeptide repeat domain"/>
    <property type="match status" value="1"/>
</dbReference>
<comment type="caution">
    <text evidence="4">The sequence shown here is derived from an EMBL/GenBank/DDBJ whole genome shotgun (WGS) entry which is preliminary data.</text>
</comment>
<feature type="domain" description="DUF7779" evidence="3">
    <location>
        <begin position="882"/>
        <end position="969"/>
    </location>
</feature>
<dbReference type="Pfam" id="PF25000">
    <property type="entry name" value="DUF7779"/>
    <property type="match status" value="1"/>
</dbReference>
<dbReference type="InterPro" id="IPR002182">
    <property type="entry name" value="NB-ARC"/>
</dbReference>
<dbReference type="SUPFAM" id="SSF52540">
    <property type="entry name" value="P-loop containing nucleoside triphosphate hydrolases"/>
    <property type="match status" value="1"/>
</dbReference>
<dbReference type="InterPro" id="IPR019734">
    <property type="entry name" value="TPR_rpt"/>
</dbReference>
<keyword evidence="1" id="KW-0802">TPR repeat</keyword>
<dbReference type="PANTHER" id="PTHR35391:SF7">
    <property type="entry name" value="C2H2-TYPE DOMAIN-CONTAINING PROTEIN"/>
    <property type="match status" value="1"/>
</dbReference>
<feature type="repeat" description="TPR" evidence="1">
    <location>
        <begin position="1265"/>
        <end position="1298"/>
    </location>
</feature>
<dbReference type="InterPro" id="IPR056681">
    <property type="entry name" value="DUF7779"/>
</dbReference>
<keyword evidence="5" id="KW-1185">Reference proteome</keyword>
<evidence type="ECO:0000256" key="1">
    <source>
        <dbReference type="PROSITE-ProRule" id="PRU00339"/>
    </source>
</evidence>
<dbReference type="InterPro" id="IPR027417">
    <property type="entry name" value="P-loop_NTPase"/>
</dbReference>
<dbReference type="Gene3D" id="3.40.50.300">
    <property type="entry name" value="P-loop containing nucleotide triphosphate hydrolases"/>
    <property type="match status" value="1"/>
</dbReference>
<evidence type="ECO:0000259" key="2">
    <source>
        <dbReference type="Pfam" id="PF00931"/>
    </source>
</evidence>
<dbReference type="SUPFAM" id="SSF48452">
    <property type="entry name" value="TPR-like"/>
    <property type="match status" value="1"/>
</dbReference>
<dbReference type="PROSITE" id="PS50005">
    <property type="entry name" value="TPR"/>
    <property type="match status" value="1"/>
</dbReference>
<dbReference type="InterPro" id="IPR011990">
    <property type="entry name" value="TPR-like_helical_dom_sf"/>
</dbReference>
<feature type="domain" description="NB-ARC" evidence="2">
    <location>
        <begin position="652"/>
        <end position="781"/>
    </location>
</feature>
<proteinExistence type="predicted"/>
<dbReference type="Pfam" id="PF13424">
    <property type="entry name" value="TPR_12"/>
    <property type="match status" value="1"/>
</dbReference>
<evidence type="ECO:0000313" key="5">
    <source>
        <dbReference type="Proteomes" id="UP001465668"/>
    </source>
</evidence>
<gene>
    <name evidence="4" type="ORF">SCAR479_07119</name>
</gene>
<evidence type="ECO:0000313" key="4">
    <source>
        <dbReference type="EMBL" id="KAK9776213.1"/>
    </source>
</evidence>
<sequence>MNPMSIAALAIKCKALFLERVSADADERVHVAIDVARILETQNARFNLWANNIGVFAGGNASLDARLQDHEDIKTLVVGQLILLLHHLRKIAHHNDSDGDCEAILTAENGYDDEETSSSALSMSSFSTMSSSAAFIPQRSRGINAGHSEIREDPPLAAMIHAINRLHRIAMAIREHSMVSHETKAAKEQFYDEDGRDVVEVFRKWCHEVLRHKFKTSDEMILDRIAYSNSERRRRFLYRKKHQTKLTGRAGNILGTNEESVTGSKVGRARHMPSNANEHHKPAFKQSRDPIVHGSATKLSETTASKFVRESYNRHSFAQSTMVSWAPSTQLRFDFTMYPLAPKVLSGATEFYCPYCCRVHIAAERSGKGWRQHFLADLSPFVCLETNCSTPNRVYPDQQTWLKHMELHNIKYTCHHHSAPVQFSSETDFDEHILTVHCTFPPSRLSTLRSINASSSRLDIDACPICGFTPRLVVPGQSAAHHDQAYKELTTHIANDLHYIAMWSLDEGNDADFDIASNASEIRTIDEGAHSTDMTFSSLSHDIKDVTHDWKEEYYSQEISDARTPDDEALNMGDEWFLMYQKRFPYSGHEQDPKLENFVRRLQLEKLLEEDKLADPQLPCYFLPFKMSKDFYGRHRELERLEMSLHPARATKNLCIMALTGPAGIGKTKLAVQYCQKFQNQYDAVLWAHADEESKLANDFVEMAIQLGFIGRDLPESRDHEHCRQLVKAWFANPLKVPTDPDSPETARWLLVFDHVIDSELVKDYWPTNCKSGSILITSRKPMPWSTTYVSILELQPFEPIDSAAFLSRLLKIDGTGGETLKLGSRAFHSPTQLIFLERMIALKRYSLEAFVRASQDDDGKKVILVLHTKDAMTNQTDFSEWALESLSPMAAALLDVMALLDPDRIIERMLMLPPDSISVATYPKTVEEYSEARAELSSFSLISRGRFTGNLNIHRLIQDAARRNMSEQYYQHVFHTCIALISDQWPYQPFTWRHGIGRWAKCDDLYPHIVRLQHFSSRIDMFEIDIERPYEFAKLATDVAWYCHERGRLTESEGFCEAAIEICLELRDILKEDPDRSKVLNLAQIDRTIGEIYHNHGCISAEINQPEKALQYQLIFNHMMLKELKDGPGADMRLGMSFNELGVAYMINDDWVKGQRCFELSAEEMKRVDNFKPYKISLPLVNLAYCHCLNRRYEEAEKLFMEGLADRVEEFGENDRESFITGRFYHGLANVKLGQGLEQASFKYLERARDHYKMTLGRGHHRSADVMVALGQHYARVKYDKDAVDWFNRALDVYGDRSVYAPEKARAFFQRGRLLRILGQAAEAQKDEDNCLALFREIRPDDKRPLHELSDADFDKLIVFWSR</sequence>
<name>A0ABR2XR03_9PEZI</name>